<dbReference type="EMBL" id="CACVBS010000046">
    <property type="protein sequence ID" value="CAA7265045.1"/>
    <property type="molecule type" value="Genomic_DNA"/>
</dbReference>
<comment type="caution">
    <text evidence="1">The sequence shown here is derived from an EMBL/GenBank/DDBJ whole genome shotgun (WGS) entry which is preliminary data.</text>
</comment>
<protein>
    <submittedName>
        <fullName evidence="1">Uncharacterized protein</fullName>
    </submittedName>
</protein>
<keyword evidence="2" id="KW-1185">Reference proteome</keyword>
<dbReference type="AlphaFoldDB" id="A0A8S0W0B3"/>
<evidence type="ECO:0000313" key="1">
    <source>
        <dbReference type="EMBL" id="CAA7265045.1"/>
    </source>
</evidence>
<sequence length="87" mass="9884">MLVLSNAISIMMTSLMNAENVHIKQRTLFHPSLPAGSFHLAVVESWMEYSPFDWTIVQQTCSRAMTQGATVAKRIYSIDREGFRYAT</sequence>
<evidence type="ECO:0000313" key="2">
    <source>
        <dbReference type="Proteomes" id="UP000467700"/>
    </source>
</evidence>
<accession>A0A8S0W0B3</accession>
<proteinExistence type="predicted"/>
<name>A0A8S0W0B3_CYCAE</name>
<reference evidence="1 2" key="1">
    <citation type="submission" date="2020-01" db="EMBL/GenBank/DDBJ databases">
        <authorList>
            <person name="Gupta K D."/>
        </authorList>
    </citation>
    <scope>NUCLEOTIDE SEQUENCE [LARGE SCALE GENOMIC DNA]</scope>
</reference>
<gene>
    <name evidence="1" type="ORF">AAE3_LOCUS6937</name>
</gene>
<organism evidence="1 2">
    <name type="scientific">Cyclocybe aegerita</name>
    <name type="common">Black poplar mushroom</name>
    <name type="synonym">Agrocybe aegerita</name>
    <dbReference type="NCBI Taxonomy" id="1973307"/>
    <lineage>
        <taxon>Eukaryota</taxon>
        <taxon>Fungi</taxon>
        <taxon>Dikarya</taxon>
        <taxon>Basidiomycota</taxon>
        <taxon>Agaricomycotina</taxon>
        <taxon>Agaricomycetes</taxon>
        <taxon>Agaricomycetidae</taxon>
        <taxon>Agaricales</taxon>
        <taxon>Agaricineae</taxon>
        <taxon>Bolbitiaceae</taxon>
        <taxon>Cyclocybe</taxon>
    </lineage>
</organism>
<dbReference type="Proteomes" id="UP000467700">
    <property type="component" value="Unassembled WGS sequence"/>
</dbReference>